<protein>
    <submittedName>
        <fullName evidence="2">Uncharacterized protein</fullName>
    </submittedName>
</protein>
<sequence length="72" mass="8055">MRRERFVEHVRDLLANSGHPGIASVGSYTINSGLEDIEIRCTDNRVIRLNITRTSPPGGDAYDEAERIVTKD</sequence>
<dbReference type="RefSeq" id="WP_378249065.1">
    <property type="nucleotide sequence ID" value="NZ_JBHSKF010000010.1"/>
</dbReference>
<evidence type="ECO:0000256" key="1">
    <source>
        <dbReference type="SAM" id="MobiDB-lite"/>
    </source>
</evidence>
<evidence type="ECO:0000313" key="3">
    <source>
        <dbReference type="Proteomes" id="UP001596157"/>
    </source>
</evidence>
<proteinExistence type="predicted"/>
<name>A0ABW0EP75_9PSEU</name>
<organism evidence="2 3">
    <name type="scientific">Actinokineospora guangxiensis</name>
    <dbReference type="NCBI Taxonomy" id="1490288"/>
    <lineage>
        <taxon>Bacteria</taxon>
        <taxon>Bacillati</taxon>
        <taxon>Actinomycetota</taxon>
        <taxon>Actinomycetes</taxon>
        <taxon>Pseudonocardiales</taxon>
        <taxon>Pseudonocardiaceae</taxon>
        <taxon>Actinokineospora</taxon>
    </lineage>
</organism>
<feature type="region of interest" description="Disordered" evidence="1">
    <location>
        <begin position="53"/>
        <end position="72"/>
    </location>
</feature>
<reference evidence="3" key="1">
    <citation type="journal article" date="2019" name="Int. J. Syst. Evol. Microbiol.">
        <title>The Global Catalogue of Microorganisms (GCM) 10K type strain sequencing project: providing services to taxonomists for standard genome sequencing and annotation.</title>
        <authorList>
            <consortium name="The Broad Institute Genomics Platform"/>
            <consortium name="The Broad Institute Genome Sequencing Center for Infectious Disease"/>
            <person name="Wu L."/>
            <person name="Ma J."/>
        </authorList>
    </citation>
    <scope>NUCLEOTIDE SEQUENCE [LARGE SCALE GENOMIC DNA]</scope>
    <source>
        <strain evidence="3">CCUG 59778</strain>
    </source>
</reference>
<gene>
    <name evidence="2" type="ORF">ACFPM7_19370</name>
</gene>
<comment type="caution">
    <text evidence="2">The sequence shown here is derived from an EMBL/GenBank/DDBJ whole genome shotgun (WGS) entry which is preliminary data.</text>
</comment>
<dbReference type="Proteomes" id="UP001596157">
    <property type="component" value="Unassembled WGS sequence"/>
</dbReference>
<accession>A0ABW0EP75</accession>
<evidence type="ECO:0000313" key="2">
    <source>
        <dbReference type="EMBL" id="MFC5289217.1"/>
    </source>
</evidence>
<dbReference type="EMBL" id="JBHSKF010000010">
    <property type="protein sequence ID" value="MFC5289217.1"/>
    <property type="molecule type" value="Genomic_DNA"/>
</dbReference>
<keyword evidence="3" id="KW-1185">Reference proteome</keyword>